<evidence type="ECO:0000313" key="2">
    <source>
        <dbReference type="Proteomes" id="UP001233999"/>
    </source>
</evidence>
<reference evidence="1" key="1">
    <citation type="journal article" date="2023" name="IScience">
        <title>Live-bearing cockroach genome reveals convergent evolutionary mechanisms linked to viviparity in insects and beyond.</title>
        <authorList>
            <person name="Fouks B."/>
            <person name="Harrison M.C."/>
            <person name="Mikhailova A.A."/>
            <person name="Marchal E."/>
            <person name="English S."/>
            <person name="Carruthers M."/>
            <person name="Jennings E.C."/>
            <person name="Chiamaka E.L."/>
            <person name="Frigard R.A."/>
            <person name="Pippel M."/>
            <person name="Attardo G.M."/>
            <person name="Benoit J.B."/>
            <person name="Bornberg-Bauer E."/>
            <person name="Tobe S.S."/>
        </authorList>
    </citation>
    <scope>NUCLEOTIDE SEQUENCE</scope>
    <source>
        <strain evidence="1">Stay&amp;Tobe</strain>
    </source>
</reference>
<feature type="non-terminal residue" evidence="1">
    <location>
        <position position="89"/>
    </location>
</feature>
<keyword evidence="2" id="KW-1185">Reference proteome</keyword>
<name>A0AAD7ZDW0_DIPPU</name>
<dbReference type="AlphaFoldDB" id="A0AAD7ZDW0"/>
<gene>
    <name evidence="1" type="ORF">L9F63_005043</name>
</gene>
<dbReference type="Proteomes" id="UP001233999">
    <property type="component" value="Unassembled WGS sequence"/>
</dbReference>
<dbReference type="EMBL" id="JASPKZ010008863">
    <property type="protein sequence ID" value="KAJ9578754.1"/>
    <property type="molecule type" value="Genomic_DNA"/>
</dbReference>
<comment type="caution">
    <text evidence="1">The sequence shown here is derived from an EMBL/GenBank/DDBJ whole genome shotgun (WGS) entry which is preliminary data.</text>
</comment>
<evidence type="ECO:0000313" key="1">
    <source>
        <dbReference type="EMBL" id="KAJ9578754.1"/>
    </source>
</evidence>
<sequence>PHVLVTKNVVLYIVKLMFQSRKTNTGISGTETPRTKRTITLFHDNSIYLIYKDDIAFASNYIRLRCWFFLSRLMNYHRPWRILMHNLKN</sequence>
<organism evidence="1 2">
    <name type="scientific">Diploptera punctata</name>
    <name type="common">Pacific beetle cockroach</name>
    <dbReference type="NCBI Taxonomy" id="6984"/>
    <lineage>
        <taxon>Eukaryota</taxon>
        <taxon>Metazoa</taxon>
        <taxon>Ecdysozoa</taxon>
        <taxon>Arthropoda</taxon>
        <taxon>Hexapoda</taxon>
        <taxon>Insecta</taxon>
        <taxon>Pterygota</taxon>
        <taxon>Neoptera</taxon>
        <taxon>Polyneoptera</taxon>
        <taxon>Dictyoptera</taxon>
        <taxon>Blattodea</taxon>
        <taxon>Blaberoidea</taxon>
        <taxon>Blaberidae</taxon>
        <taxon>Diplopterinae</taxon>
        <taxon>Diploptera</taxon>
    </lineage>
</organism>
<proteinExistence type="predicted"/>
<reference evidence="1" key="2">
    <citation type="submission" date="2023-05" db="EMBL/GenBank/DDBJ databases">
        <authorList>
            <person name="Fouks B."/>
        </authorList>
    </citation>
    <scope>NUCLEOTIDE SEQUENCE</scope>
    <source>
        <strain evidence="1">Stay&amp;Tobe</strain>
        <tissue evidence="1">Testes</tissue>
    </source>
</reference>
<feature type="non-terminal residue" evidence="1">
    <location>
        <position position="1"/>
    </location>
</feature>
<accession>A0AAD7ZDW0</accession>
<protein>
    <submittedName>
        <fullName evidence="1">Uncharacterized protein</fullName>
    </submittedName>
</protein>